<sequence>MSGTFTIFDVRDVTVQPGGINTAFIGPKDLKMPFLPDAYKGTITELSWHLIAASDGTAAYEPRKAAEASVNAVRNSSCTAPMLNLPSRKGSMA</sequence>
<dbReference type="HOGENOM" id="CLU_2399488_0_0_1"/>
<evidence type="ECO:0000313" key="2">
    <source>
        <dbReference type="Proteomes" id="UP000019473"/>
    </source>
</evidence>
<dbReference type="VEuPathDB" id="FungiDB:A1O7_04697"/>
<dbReference type="GeneID" id="19179282"/>
<dbReference type="RefSeq" id="XP_007756897.1">
    <property type="nucleotide sequence ID" value="XM_007758707.1"/>
</dbReference>
<keyword evidence="2" id="KW-1185">Reference proteome</keyword>
<gene>
    <name evidence="1" type="ORF">A1O7_04697</name>
</gene>
<evidence type="ECO:0000313" key="1">
    <source>
        <dbReference type="EMBL" id="EXJ60544.1"/>
    </source>
</evidence>
<accession>W9WQ82</accession>
<comment type="caution">
    <text evidence="1">The sequence shown here is derived from an EMBL/GenBank/DDBJ whole genome shotgun (WGS) entry which is preliminary data.</text>
</comment>
<organism evidence="1 2">
    <name type="scientific">Cladophialophora yegresii CBS 114405</name>
    <dbReference type="NCBI Taxonomy" id="1182544"/>
    <lineage>
        <taxon>Eukaryota</taxon>
        <taxon>Fungi</taxon>
        <taxon>Dikarya</taxon>
        <taxon>Ascomycota</taxon>
        <taxon>Pezizomycotina</taxon>
        <taxon>Eurotiomycetes</taxon>
        <taxon>Chaetothyriomycetidae</taxon>
        <taxon>Chaetothyriales</taxon>
        <taxon>Herpotrichiellaceae</taxon>
        <taxon>Cladophialophora</taxon>
    </lineage>
</organism>
<reference evidence="1 2" key="1">
    <citation type="submission" date="2013-03" db="EMBL/GenBank/DDBJ databases">
        <title>The Genome Sequence of Cladophialophora yegresii CBS 114405.</title>
        <authorList>
            <consortium name="The Broad Institute Genomics Platform"/>
            <person name="Cuomo C."/>
            <person name="de Hoog S."/>
            <person name="Gorbushina A."/>
            <person name="Walker B."/>
            <person name="Young S.K."/>
            <person name="Zeng Q."/>
            <person name="Gargeya S."/>
            <person name="Fitzgerald M."/>
            <person name="Haas B."/>
            <person name="Abouelleil A."/>
            <person name="Allen A.W."/>
            <person name="Alvarado L."/>
            <person name="Arachchi H.M."/>
            <person name="Berlin A.M."/>
            <person name="Chapman S.B."/>
            <person name="Gainer-Dewar J."/>
            <person name="Goldberg J."/>
            <person name="Griggs A."/>
            <person name="Gujja S."/>
            <person name="Hansen M."/>
            <person name="Howarth C."/>
            <person name="Imamovic A."/>
            <person name="Ireland A."/>
            <person name="Larimer J."/>
            <person name="McCowan C."/>
            <person name="Murphy C."/>
            <person name="Pearson M."/>
            <person name="Poon T.W."/>
            <person name="Priest M."/>
            <person name="Roberts A."/>
            <person name="Saif S."/>
            <person name="Shea T."/>
            <person name="Sisk P."/>
            <person name="Sykes S."/>
            <person name="Wortman J."/>
            <person name="Nusbaum C."/>
            <person name="Birren B."/>
        </authorList>
    </citation>
    <scope>NUCLEOTIDE SEQUENCE [LARGE SCALE GENOMIC DNA]</scope>
    <source>
        <strain evidence="1 2">CBS 114405</strain>
    </source>
</reference>
<dbReference type="Proteomes" id="UP000019473">
    <property type="component" value="Unassembled WGS sequence"/>
</dbReference>
<dbReference type="EMBL" id="AMGW01000003">
    <property type="protein sequence ID" value="EXJ60544.1"/>
    <property type="molecule type" value="Genomic_DNA"/>
</dbReference>
<proteinExistence type="predicted"/>
<dbReference type="AlphaFoldDB" id="W9WQ82"/>
<protein>
    <submittedName>
        <fullName evidence="1">Uncharacterized protein</fullName>
    </submittedName>
</protein>
<name>W9WQ82_9EURO</name>